<dbReference type="GO" id="GO:0003677">
    <property type="term" value="F:DNA binding"/>
    <property type="evidence" value="ECO:0007669"/>
    <property type="project" value="UniProtKB-UniRule"/>
</dbReference>
<dbReference type="InterPro" id="IPR027417">
    <property type="entry name" value="P-loop_NTPase"/>
</dbReference>
<dbReference type="InterPro" id="IPR050534">
    <property type="entry name" value="Coronavir_polyprotein_1ab"/>
</dbReference>
<accession>A0A3P2RJV8</accession>
<evidence type="ECO:0000256" key="3">
    <source>
        <dbReference type="HAMAP-Rule" id="MF_01488"/>
    </source>
</evidence>
<comment type="function">
    <text evidence="3">DNA-dependent ATPase and ATP-dependent 5'-3' DNA helicase. Has no activity on blunt DNA or DNA with 3'-overhangs, requires at least 10 bases of 5'-ssDNA for helicase activity.</text>
</comment>
<dbReference type="CDD" id="cd17933">
    <property type="entry name" value="DEXSc_RecD-like"/>
    <property type="match status" value="1"/>
</dbReference>
<gene>
    <name evidence="3" type="primary">recD2</name>
    <name evidence="6" type="ORF">D3P96_04960</name>
</gene>
<dbReference type="PANTHER" id="PTHR43788:SF6">
    <property type="entry name" value="DNA HELICASE B"/>
    <property type="match status" value="1"/>
</dbReference>
<dbReference type="SMART" id="SM00382">
    <property type="entry name" value="AAA"/>
    <property type="match status" value="1"/>
</dbReference>
<dbReference type="EMBL" id="RHGY01000004">
    <property type="protein sequence ID" value="RRG18012.1"/>
    <property type="molecule type" value="Genomic_DNA"/>
</dbReference>
<dbReference type="RefSeq" id="WP_124943265.1">
    <property type="nucleotide sequence ID" value="NZ_RHGY01000004.1"/>
</dbReference>
<comment type="catalytic activity">
    <reaction evidence="3">
        <text>ATP + H2O = ADP + phosphate + H(+)</text>
        <dbReference type="Rhea" id="RHEA:13065"/>
        <dbReference type="ChEBI" id="CHEBI:15377"/>
        <dbReference type="ChEBI" id="CHEBI:15378"/>
        <dbReference type="ChEBI" id="CHEBI:30616"/>
        <dbReference type="ChEBI" id="CHEBI:43474"/>
        <dbReference type="ChEBI" id="CHEBI:456216"/>
        <dbReference type="EC" id="5.6.2.3"/>
    </reaction>
</comment>
<feature type="binding site" evidence="3">
    <location>
        <begin position="364"/>
        <end position="368"/>
    </location>
    <ligand>
        <name>ATP</name>
        <dbReference type="ChEBI" id="CHEBI:30616"/>
    </ligand>
</feature>
<protein>
    <recommendedName>
        <fullName evidence="3">ATP-dependent RecD2 DNA helicase</fullName>
        <ecNumber evidence="3">5.6.2.3</ecNumber>
    </recommendedName>
    <alternativeName>
        <fullName evidence="3">DNA 5'-3' helicase subunit RecD2</fullName>
    </alternativeName>
</protein>
<dbReference type="InterPro" id="IPR041451">
    <property type="entry name" value="RecD2_SH13"/>
</dbReference>
<dbReference type="AlphaFoldDB" id="A0A3P2RJV8"/>
<dbReference type="GO" id="GO:0006310">
    <property type="term" value="P:DNA recombination"/>
    <property type="evidence" value="ECO:0007669"/>
    <property type="project" value="InterPro"/>
</dbReference>
<evidence type="ECO:0000313" key="7">
    <source>
        <dbReference type="Proteomes" id="UP000275836"/>
    </source>
</evidence>
<comment type="similarity">
    <text evidence="3">Belongs to the RecD family. RecD2 subfamily.</text>
</comment>
<dbReference type="Pfam" id="PF13245">
    <property type="entry name" value="AAA_19"/>
    <property type="match status" value="1"/>
</dbReference>
<feature type="domain" description="AAA+ ATPase" evidence="5">
    <location>
        <begin position="353"/>
        <end position="513"/>
    </location>
</feature>
<dbReference type="SUPFAM" id="SSF52540">
    <property type="entry name" value="P-loop containing nucleoside triphosphate hydrolases"/>
    <property type="match status" value="2"/>
</dbReference>
<dbReference type="Gene3D" id="3.40.50.300">
    <property type="entry name" value="P-loop containing nucleotide triphosphate hydrolases"/>
    <property type="match status" value="2"/>
</dbReference>
<dbReference type="CDD" id="cd18809">
    <property type="entry name" value="SF1_C_RecD"/>
    <property type="match status" value="1"/>
</dbReference>
<keyword evidence="3 6" id="KW-0347">Helicase</keyword>
<evidence type="ECO:0000256" key="1">
    <source>
        <dbReference type="ARBA" id="ARBA00022741"/>
    </source>
</evidence>
<dbReference type="InterPro" id="IPR003593">
    <property type="entry name" value="AAA+_ATPase"/>
</dbReference>
<dbReference type="PANTHER" id="PTHR43788">
    <property type="entry name" value="DNA2/NAM7 HELICASE FAMILY MEMBER"/>
    <property type="match status" value="1"/>
</dbReference>
<dbReference type="NCBIfam" id="TIGR01448">
    <property type="entry name" value="recD_rel"/>
    <property type="match status" value="1"/>
</dbReference>
<dbReference type="Gene3D" id="2.30.30.940">
    <property type="match status" value="1"/>
</dbReference>
<evidence type="ECO:0000313" key="6">
    <source>
        <dbReference type="EMBL" id="RRG18012.1"/>
    </source>
</evidence>
<dbReference type="InterPro" id="IPR029493">
    <property type="entry name" value="RecD2-like_HHH"/>
</dbReference>
<evidence type="ECO:0000256" key="2">
    <source>
        <dbReference type="ARBA" id="ARBA00022840"/>
    </source>
</evidence>
<dbReference type="Pfam" id="PF18335">
    <property type="entry name" value="SH3_13"/>
    <property type="match status" value="1"/>
</dbReference>
<dbReference type="GO" id="GO:0005524">
    <property type="term" value="F:ATP binding"/>
    <property type="evidence" value="ECO:0007669"/>
    <property type="project" value="UniProtKB-UniRule"/>
</dbReference>
<proteinExistence type="inferred from homology"/>
<evidence type="ECO:0000259" key="5">
    <source>
        <dbReference type="SMART" id="SM00382"/>
    </source>
</evidence>
<keyword evidence="3" id="KW-0413">Isomerase</keyword>
<feature type="region of interest" description="Disordered" evidence="4">
    <location>
        <begin position="756"/>
        <end position="800"/>
    </location>
</feature>
<name>A0A3P2RJV8_WEIVI</name>
<dbReference type="EC" id="5.6.2.3" evidence="3"/>
<dbReference type="HAMAP" id="MF_01488">
    <property type="entry name" value="RecD2"/>
    <property type="match status" value="1"/>
</dbReference>
<sequence>MVNQLNDGANEKPQLVGSVENIVFAAQDSFYKVLAVRIESANFDYDEEEMTVTGSFGDIQIGGDYTFTGRITTHARYGEQFLAENYQREAITSAKGVIDYLSGDRFPGVGKASATKIVDTLGATAIDQILDDASVLTPIGLSEKVQATLVKRLQEADGVERTIIALNNFGFGSNLANEIYEKYQAKTLQVLKENPYQLVADINGVSFKRVDQIAAEQGIQPDDQRRIEAAVLTTINRATFDSGDTYILLEQLLQEAQRLLEQGQSEPVPVSDIQTALLKLTEQGDVIAEGDHLYLQSVYQAEKDIADKLIRLTRMKTAKFERAAVVKKVASVAKQNDFAYDDNQTDAIISALTSHLFILTGGPGTGKTTILNGIVKTFRLLAQSEGMTADKISDSILLAAPTGRAAKRLSEATQMPASTIHRLLGITGRETARDLDVEELEGQLLIIDEMSMVDTELFALLLKAVPMGMQVILVGDKDQLPSVGPGRVFYDILASGLLNYRELEVIYRQGKGSTIIELAQTVKQGHLPDDFTAQKADRSYFNANAQQVPKLIEKVASSWRDKGFSVADMQILSPMYKTPAGVHHLNMIAQNIFNPASPKKREIAMNMGDNAYVLRVGDKVMQTTNDPENNVFNGDIGYIQTILLAKDKANTEKKDLVSVSFDTGDVDYARQDLNQLTLAYATTIHKAQGSEYKLVIMPMVRPFSRMLQRNLLYTGITRASESLVLLGEQSAFAQAAQTEGIMRHTTLQERLAQLSHGEGPKQADVTQKRSEPQSQKTVETVTVTKDPEPDKMTPVTPTTPKTTILTAKLIANQEIDPNIGMDGLTPADFKR</sequence>
<dbReference type="GO" id="GO:0043139">
    <property type="term" value="F:5'-3' DNA helicase activity"/>
    <property type="evidence" value="ECO:0007669"/>
    <property type="project" value="UniProtKB-UniRule"/>
</dbReference>
<keyword evidence="3" id="KW-0378">Hydrolase</keyword>
<organism evidence="6 7">
    <name type="scientific">Weissella viridescens</name>
    <name type="common">Lactobacillus viridescens</name>
    <dbReference type="NCBI Taxonomy" id="1629"/>
    <lineage>
        <taxon>Bacteria</taxon>
        <taxon>Bacillati</taxon>
        <taxon>Bacillota</taxon>
        <taxon>Bacilli</taxon>
        <taxon>Lactobacillales</taxon>
        <taxon>Lactobacillaceae</taxon>
        <taxon>Weissella</taxon>
    </lineage>
</organism>
<dbReference type="Pfam" id="PF13538">
    <property type="entry name" value="UvrD_C_2"/>
    <property type="match status" value="1"/>
</dbReference>
<feature type="compositionally biased region" description="Basic and acidic residues" evidence="4">
    <location>
        <begin position="758"/>
        <end position="771"/>
    </location>
</feature>
<dbReference type="InterPro" id="IPR006345">
    <property type="entry name" value="RecD2"/>
</dbReference>
<dbReference type="Gene3D" id="1.10.10.2220">
    <property type="match status" value="1"/>
</dbReference>
<evidence type="ECO:0000256" key="4">
    <source>
        <dbReference type="SAM" id="MobiDB-lite"/>
    </source>
</evidence>
<keyword evidence="1 3" id="KW-0547">Nucleotide-binding</keyword>
<dbReference type="Pfam" id="PF23139">
    <property type="entry name" value="OB_YrrC"/>
    <property type="match status" value="1"/>
</dbReference>
<dbReference type="InterPro" id="IPR027785">
    <property type="entry name" value="UvrD-like_helicase_C"/>
</dbReference>
<dbReference type="OrthoDB" id="9803432at2"/>
<dbReference type="Proteomes" id="UP000275836">
    <property type="component" value="Unassembled WGS sequence"/>
</dbReference>
<keyword evidence="2 3" id="KW-0067">ATP-binding</keyword>
<feature type="compositionally biased region" description="Polar residues" evidence="4">
    <location>
        <begin position="772"/>
        <end position="783"/>
    </location>
</feature>
<dbReference type="GO" id="GO:0016887">
    <property type="term" value="F:ATP hydrolysis activity"/>
    <property type="evidence" value="ECO:0007669"/>
    <property type="project" value="RHEA"/>
</dbReference>
<keyword evidence="3" id="KW-0238">DNA-binding</keyword>
<dbReference type="GO" id="GO:0017116">
    <property type="term" value="F:single-stranded DNA helicase activity"/>
    <property type="evidence" value="ECO:0007669"/>
    <property type="project" value="TreeGrafter"/>
</dbReference>
<reference evidence="6 7" key="1">
    <citation type="submission" date="2018-10" db="EMBL/GenBank/DDBJ databases">
        <title>Draft genome sequence of Weissella viridescens UCO-SMC3.</title>
        <authorList>
            <person name="Garcia-Cancino A."/>
            <person name="Espinoza-Monje M."/>
            <person name="Albarracin L."/>
            <person name="Garcia-Castillo V."/>
            <person name="Campos-Martin J."/>
            <person name="Nakano Y."/>
            <person name="Guitierrez-Zamorano C."/>
            <person name="Ikeda-Ohtsubo W."/>
            <person name="Morita H."/>
            <person name="Kitazawa H."/>
            <person name="Villena J."/>
        </authorList>
    </citation>
    <scope>NUCLEOTIDE SEQUENCE [LARGE SCALE GENOMIC DNA]</scope>
    <source>
        <strain evidence="6 7">UCO-SMC3</strain>
    </source>
</reference>
<dbReference type="Pfam" id="PF14490">
    <property type="entry name" value="HHH_RecD2"/>
    <property type="match status" value="1"/>
</dbReference>
<dbReference type="InterPro" id="IPR055446">
    <property type="entry name" value="RecD2_N_OB"/>
</dbReference>
<dbReference type="GO" id="GO:0009338">
    <property type="term" value="C:exodeoxyribonuclease V complex"/>
    <property type="evidence" value="ECO:0007669"/>
    <property type="project" value="TreeGrafter"/>
</dbReference>
<comment type="caution">
    <text evidence="6">The sequence shown here is derived from an EMBL/GenBank/DDBJ whole genome shotgun (WGS) entry which is preliminary data.</text>
</comment>